<keyword evidence="2" id="KW-0863">Zinc-finger</keyword>
<dbReference type="InterPro" id="IPR036236">
    <property type="entry name" value="Znf_C2H2_sf"/>
</dbReference>
<dbReference type="STRING" id="9009.A0A226MPP9"/>
<reference evidence="6 7" key="1">
    <citation type="submission" date="2016-07" db="EMBL/GenBank/DDBJ databases">
        <title>Disparate Historic Effective Population Sizes Predicted by Modern Levels of Genome Diversity for the Scaled Quail (Callipepla squamata) and the Northern Bobwhite (Colinus virginianus): Inferences from First and Second Generation Draft Genome Assemblies for Sympatric New World Quail.</title>
        <authorList>
            <person name="Oldeschulte D.L."/>
            <person name="Halley Y.A."/>
            <person name="Bhattarai E.K."/>
            <person name="Brashear W.A."/>
            <person name="Hill J."/>
            <person name="Metz R.P."/>
            <person name="Johnson C.D."/>
            <person name="Rollins D."/>
            <person name="Peterson M.J."/>
            <person name="Bickhart D.M."/>
            <person name="Decker J.E."/>
            <person name="Seabury C.M."/>
        </authorList>
    </citation>
    <scope>NUCLEOTIDE SEQUENCE [LARGE SCALE GENOMIC DNA]</scope>
    <source>
        <strain evidence="6 7">Texas</strain>
        <tissue evidence="6">Leg muscle</tissue>
    </source>
</reference>
<dbReference type="Gene3D" id="3.30.160.60">
    <property type="entry name" value="Classic Zinc Finger"/>
    <property type="match status" value="1"/>
</dbReference>
<evidence type="ECO:0000256" key="3">
    <source>
        <dbReference type="ARBA" id="ARBA00022833"/>
    </source>
</evidence>
<dbReference type="Pfam" id="PF12171">
    <property type="entry name" value="zf-C2H2_jaz"/>
    <property type="match status" value="1"/>
</dbReference>
<sequence>MDPEAEVRKQVNPFYCNICKIWCASALNLQTHFLGFKHKKVEEALKAHGIVKTASGAGDRGKEPAKIPDYGMHLRVCYLADVLWAKGWSEDFISFWSFVTQLETVKTGRWVCNVRLHKSNFALQCKQSQKGIMDRPWKNSLIRVKIRNLHLVRVFNGVVCSMMFIFGKY</sequence>
<organism evidence="6 7">
    <name type="scientific">Callipepla squamata</name>
    <name type="common">Scaled quail</name>
    <dbReference type="NCBI Taxonomy" id="9009"/>
    <lineage>
        <taxon>Eukaryota</taxon>
        <taxon>Metazoa</taxon>
        <taxon>Chordata</taxon>
        <taxon>Craniata</taxon>
        <taxon>Vertebrata</taxon>
        <taxon>Euteleostomi</taxon>
        <taxon>Archelosauria</taxon>
        <taxon>Archosauria</taxon>
        <taxon>Dinosauria</taxon>
        <taxon>Saurischia</taxon>
        <taxon>Theropoda</taxon>
        <taxon>Coelurosauria</taxon>
        <taxon>Aves</taxon>
        <taxon>Neognathae</taxon>
        <taxon>Galloanserae</taxon>
        <taxon>Galliformes</taxon>
        <taxon>Odontophoridae</taxon>
        <taxon>Callipepla</taxon>
    </lineage>
</organism>
<evidence type="ECO:0000256" key="4">
    <source>
        <dbReference type="SAM" id="Phobius"/>
    </source>
</evidence>
<dbReference type="OrthoDB" id="9380433at2759"/>
<dbReference type="SMART" id="SM00451">
    <property type="entry name" value="ZnF_U1"/>
    <property type="match status" value="1"/>
</dbReference>
<dbReference type="AlphaFoldDB" id="A0A226MPP9"/>
<dbReference type="InterPro" id="IPR022755">
    <property type="entry name" value="Znf_C2H2_jaz"/>
</dbReference>
<keyword evidence="4" id="KW-1133">Transmembrane helix</keyword>
<dbReference type="SUPFAM" id="SSF57667">
    <property type="entry name" value="beta-beta-alpha zinc fingers"/>
    <property type="match status" value="1"/>
</dbReference>
<evidence type="ECO:0000313" key="6">
    <source>
        <dbReference type="EMBL" id="OXB57285.1"/>
    </source>
</evidence>
<comment type="caution">
    <text evidence="6">The sequence shown here is derived from an EMBL/GenBank/DDBJ whole genome shotgun (WGS) entry which is preliminary data.</text>
</comment>
<feature type="transmembrane region" description="Helical" evidence="4">
    <location>
        <begin position="148"/>
        <end position="167"/>
    </location>
</feature>
<dbReference type="InterPro" id="IPR003604">
    <property type="entry name" value="Matrin/U1-like-C_Znf_C2H2"/>
</dbReference>
<dbReference type="GO" id="GO:0003676">
    <property type="term" value="F:nucleic acid binding"/>
    <property type="evidence" value="ECO:0007669"/>
    <property type="project" value="InterPro"/>
</dbReference>
<gene>
    <name evidence="6" type="ORF">ASZ78_000843</name>
</gene>
<name>A0A226MPP9_CALSU</name>
<evidence type="ECO:0000256" key="2">
    <source>
        <dbReference type="ARBA" id="ARBA00022771"/>
    </source>
</evidence>
<keyword evidence="3" id="KW-0862">Zinc</keyword>
<evidence type="ECO:0000256" key="1">
    <source>
        <dbReference type="ARBA" id="ARBA00022723"/>
    </source>
</evidence>
<dbReference type="Proteomes" id="UP000198323">
    <property type="component" value="Unassembled WGS sequence"/>
</dbReference>
<dbReference type="GO" id="GO:0008270">
    <property type="term" value="F:zinc ion binding"/>
    <property type="evidence" value="ECO:0007669"/>
    <property type="project" value="UniProtKB-KW"/>
</dbReference>
<protein>
    <recommendedName>
        <fullName evidence="5">U1-type domain-containing protein</fullName>
    </recommendedName>
</protein>
<proteinExistence type="predicted"/>
<evidence type="ECO:0000259" key="5">
    <source>
        <dbReference type="SMART" id="SM00451"/>
    </source>
</evidence>
<keyword evidence="4" id="KW-0472">Membrane</keyword>
<dbReference type="EMBL" id="MCFN01000559">
    <property type="protein sequence ID" value="OXB57285.1"/>
    <property type="molecule type" value="Genomic_DNA"/>
</dbReference>
<keyword evidence="4" id="KW-0812">Transmembrane</keyword>
<accession>A0A226MPP9</accession>
<keyword evidence="1" id="KW-0479">Metal-binding</keyword>
<keyword evidence="7" id="KW-1185">Reference proteome</keyword>
<evidence type="ECO:0000313" key="7">
    <source>
        <dbReference type="Proteomes" id="UP000198323"/>
    </source>
</evidence>
<feature type="domain" description="U1-type" evidence="5">
    <location>
        <begin position="11"/>
        <end position="45"/>
    </location>
</feature>